<organism evidence="3">
    <name type="scientific">Gongylonema pulchrum</name>
    <dbReference type="NCBI Taxonomy" id="637853"/>
    <lineage>
        <taxon>Eukaryota</taxon>
        <taxon>Metazoa</taxon>
        <taxon>Ecdysozoa</taxon>
        <taxon>Nematoda</taxon>
        <taxon>Chromadorea</taxon>
        <taxon>Rhabditida</taxon>
        <taxon>Spirurina</taxon>
        <taxon>Spiruromorpha</taxon>
        <taxon>Spiruroidea</taxon>
        <taxon>Gongylonematidae</taxon>
        <taxon>Gongylonema</taxon>
    </lineage>
</organism>
<evidence type="ECO:0000313" key="2">
    <source>
        <dbReference type="Proteomes" id="UP000271098"/>
    </source>
</evidence>
<reference evidence="1 2" key="2">
    <citation type="submission" date="2018-11" db="EMBL/GenBank/DDBJ databases">
        <authorList>
            <consortium name="Pathogen Informatics"/>
        </authorList>
    </citation>
    <scope>NUCLEOTIDE SEQUENCE [LARGE SCALE GENOMIC DNA]</scope>
</reference>
<protein>
    <submittedName>
        <fullName evidence="3">CFAP91 domain-containing protein</fullName>
    </submittedName>
</protein>
<name>A0A183CVW2_9BILA</name>
<sequence>MTMPPYLERSKRIYNSLTSSHQSRSRSLPPKERTVFFQPIFKDGNLYYQPFGILPHEFQPETIVYDGQIYKAAPAAQAEILNQNEEVKIITDPAQAYAKEMASATPTTSDELRNRRTYTEYLKTAEDAQIRAAQLQQATLTCFLFTQTLLLQ</sequence>
<dbReference type="EMBL" id="UYRT01000569">
    <property type="protein sequence ID" value="VDK28374.1"/>
    <property type="molecule type" value="Genomic_DNA"/>
</dbReference>
<keyword evidence="2" id="KW-1185">Reference proteome</keyword>
<dbReference type="OrthoDB" id="5872457at2759"/>
<dbReference type="Proteomes" id="UP000271098">
    <property type="component" value="Unassembled WGS sequence"/>
</dbReference>
<dbReference type="AlphaFoldDB" id="A0A183CVW2"/>
<evidence type="ECO:0000313" key="1">
    <source>
        <dbReference type="EMBL" id="VDK28374.1"/>
    </source>
</evidence>
<gene>
    <name evidence="1" type="ORF">GPUH_LOCUS603</name>
</gene>
<proteinExistence type="predicted"/>
<accession>A0A183CVW2</accession>
<dbReference type="WBParaSite" id="GPUH_0000060301-mRNA-1">
    <property type="protein sequence ID" value="GPUH_0000060301-mRNA-1"/>
    <property type="gene ID" value="GPUH_0000060301"/>
</dbReference>
<reference evidence="3" key="1">
    <citation type="submission" date="2016-06" db="UniProtKB">
        <authorList>
            <consortium name="WormBaseParasite"/>
        </authorList>
    </citation>
    <scope>IDENTIFICATION</scope>
</reference>
<evidence type="ECO:0000313" key="3">
    <source>
        <dbReference type="WBParaSite" id="GPUH_0000060301-mRNA-1"/>
    </source>
</evidence>